<dbReference type="AlphaFoldDB" id="A0A815E474"/>
<accession>A0A815E474</accession>
<evidence type="ECO:0000256" key="2">
    <source>
        <dbReference type="ARBA" id="ARBA00022803"/>
    </source>
</evidence>
<evidence type="ECO:0000256" key="3">
    <source>
        <dbReference type="PROSITE-ProRule" id="PRU00339"/>
    </source>
</evidence>
<proteinExistence type="predicted"/>
<dbReference type="Proteomes" id="UP000663852">
    <property type="component" value="Unassembled WGS sequence"/>
</dbReference>
<dbReference type="PANTHER" id="PTHR45641">
    <property type="entry name" value="TETRATRICOPEPTIDE REPEAT PROTEIN (AFU_ORTHOLOGUE AFUA_6G03870)"/>
    <property type="match status" value="1"/>
</dbReference>
<evidence type="ECO:0000313" key="5">
    <source>
        <dbReference type="Proteomes" id="UP000663852"/>
    </source>
</evidence>
<feature type="repeat" description="TPR" evidence="3">
    <location>
        <begin position="124"/>
        <end position="157"/>
    </location>
</feature>
<dbReference type="EMBL" id="CAJNOJ010000221">
    <property type="protein sequence ID" value="CAF1307310.1"/>
    <property type="molecule type" value="Genomic_DNA"/>
</dbReference>
<keyword evidence="2 3" id="KW-0802">TPR repeat</keyword>
<dbReference type="InterPro" id="IPR019734">
    <property type="entry name" value="TPR_rpt"/>
</dbReference>
<feature type="repeat" description="TPR" evidence="3">
    <location>
        <begin position="21"/>
        <end position="54"/>
    </location>
</feature>
<comment type="caution">
    <text evidence="4">The sequence shown here is derived from an EMBL/GenBank/DDBJ whole genome shotgun (WGS) entry which is preliminary data.</text>
</comment>
<dbReference type="SMART" id="SM00028">
    <property type="entry name" value="TPR"/>
    <property type="match status" value="3"/>
</dbReference>
<dbReference type="Gene3D" id="1.25.40.10">
    <property type="entry name" value="Tetratricopeptide repeat domain"/>
    <property type="match status" value="2"/>
</dbReference>
<keyword evidence="1" id="KW-0677">Repeat</keyword>
<reference evidence="4" key="1">
    <citation type="submission" date="2021-02" db="EMBL/GenBank/DDBJ databases">
        <authorList>
            <person name="Nowell W R."/>
        </authorList>
    </citation>
    <scope>NUCLEOTIDE SEQUENCE</scope>
</reference>
<gene>
    <name evidence="4" type="ORF">EDS130_LOCUS30944</name>
</gene>
<organism evidence="4 5">
    <name type="scientific">Adineta ricciae</name>
    <name type="common">Rotifer</name>
    <dbReference type="NCBI Taxonomy" id="249248"/>
    <lineage>
        <taxon>Eukaryota</taxon>
        <taxon>Metazoa</taxon>
        <taxon>Spiralia</taxon>
        <taxon>Gnathifera</taxon>
        <taxon>Rotifera</taxon>
        <taxon>Eurotatoria</taxon>
        <taxon>Bdelloidea</taxon>
        <taxon>Adinetida</taxon>
        <taxon>Adinetidae</taxon>
        <taxon>Adineta</taxon>
    </lineage>
</organism>
<dbReference type="InterPro" id="IPR011990">
    <property type="entry name" value="TPR-like_helical_dom_sf"/>
</dbReference>
<dbReference type="PROSITE" id="PS50005">
    <property type="entry name" value="TPR"/>
    <property type="match status" value="2"/>
</dbReference>
<evidence type="ECO:0000256" key="1">
    <source>
        <dbReference type="ARBA" id="ARBA00022737"/>
    </source>
</evidence>
<evidence type="ECO:0000313" key="4">
    <source>
        <dbReference type="EMBL" id="CAF1307310.1"/>
    </source>
</evidence>
<dbReference type="Pfam" id="PF13181">
    <property type="entry name" value="TPR_8"/>
    <property type="match status" value="1"/>
</dbReference>
<dbReference type="SUPFAM" id="SSF48452">
    <property type="entry name" value="TPR-like"/>
    <property type="match status" value="1"/>
</dbReference>
<name>A0A815E474_ADIRI</name>
<protein>
    <submittedName>
        <fullName evidence="4">Uncharacterized protein</fullName>
    </submittedName>
</protein>
<dbReference type="Pfam" id="PF13424">
    <property type="entry name" value="TPR_12"/>
    <property type="match status" value="1"/>
</dbReference>
<dbReference type="PANTHER" id="PTHR45641:SF19">
    <property type="entry name" value="NEPHROCYSTIN-3"/>
    <property type="match status" value="1"/>
</dbReference>
<sequence>MIYNHTIFRKKNYREGHILVASTLRVIGNIYRHLKQFDDALHYHYKSLEMREKLQSPDNFLSKQDLGETYLEMGNTKDAIECFHFTYETEKIDKHCDFKQAEQIFKEILLTQHELYPNGNSQIGTTLHRMGTNYLEMNEIDEAILCFENSLEIFKQFHSLDRNEIKLNVVFFDNLSFEYISITHIHDSISNTSYKNNIILMEQPNQSKTDCNIQSISADIADERGNEHSRQIDEDQNSINLKNHQRFTTSNNNSQPRLKTIDSWKIDCCCWLIGCCYKY</sequence>